<dbReference type="Proteomes" id="UP000287756">
    <property type="component" value="Chromosome"/>
</dbReference>
<evidence type="ECO:0000313" key="2">
    <source>
        <dbReference type="EMBL" id="QAS53328.1"/>
    </source>
</evidence>
<organism evidence="2 3">
    <name type="scientific">Halobacillus litoralis</name>
    <dbReference type="NCBI Taxonomy" id="45668"/>
    <lineage>
        <taxon>Bacteria</taxon>
        <taxon>Bacillati</taxon>
        <taxon>Bacillota</taxon>
        <taxon>Bacilli</taxon>
        <taxon>Bacillales</taxon>
        <taxon>Bacillaceae</taxon>
        <taxon>Halobacillus</taxon>
    </lineage>
</organism>
<evidence type="ECO:0000313" key="3">
    <source>
        <dbReference type="Proteomes" id="UP000287756"/>
    </source>
</evidence>
<protein>
    <submittedName>
        <fullName evidence="2">Uncharacterized protein</fullName>
    </submittedName>
</protein>
<sequence>MRAAVFLSIMKELSLMAKKLAWTGFIMFMAGIGIFLINFMTPFHFLVPLLTIGGICIMAIATILSIRREM</sequence>
<keyword evidence="1" id="KW-0472">Membrane</keyword>
<evidence type="ECO:0000256" key="1">
    <source>
        <dbReference type="SAM" id="Phobius"/>
    </source>
</evidence>
<reference evidence="2 3" key="1">
    <citation type="submission" date="2018-01" db="EMBL/GenBank/DDBJ databases">
        <title>The whole genome sequencing and assembly of Halobacillus litoralis ERB031 strain.</title>
        <authorList>
            <person name="Lee S.-J."/>
            <person name="Park M.-K."/>
            <person name="Kim J.-Y."/>
            <person name="Lee Y.-J."/>
            <person name="Yi H."/>
            <person name="Bahn Y.-S."/>
            <person name="Kim J.F."/>
            <person name="Lee D.-W."/>
        </authorList>
    </citation>
    <scope>NUCLEOTIDE SEQUENCE [LARGE SCALE GENOMIC DNA]</scope>
    <source>
        <strain evidence="2 3">ERB 031</strain>
    </source>
</reference>
<dbReference type="AlphaFoldDB" id="A0A410MF52"/>
<name>A0A410MF52_9BACI</name>
<dbReference type="KEGG" id="hli:HLI_14580"/>
<keyword evidence="1" id="KW-0812">Transmembrane</keyword>
<feature type="transmembrane region" description="Helical" evidence="1">
    <location>
        <begin position="45"/>
        <end position="66"/>
    </location>
</feature>
<keyword evidence="1" id="KW-1133">Transmembrane helix</keyword>
<accession>A0A410MF52</accession>
<proteinExistence type="predicted"/>
<gene>
    <name evidence="2" type="ORF">HLI_14580</name>
</gene>
<dbReference type="EMBL" id="CP026118">
    <property type="protein sequence ID" value="QAS53328.1"/>
    <property type="molecule type" value="Genomic_DNA"/>
</dbReference>
<feature type="transmembrane region" description="Helical" evidence="1">
    <location>
        <begin position="20"/>
        <end position="39"/>
    </location>
</feature>